<keyword evidence="10" id="KW-0934">Plastid</keyword>
<dbReference type="GO" id="GO:0005739">
    <property type="term" value="C:mitochondrion"/>
    <property type="evidence" value="ECO:0007669"/>
    <property type="project" value="TreeGrafter"/>
</dbReference>
<keyword evidence="10" id="KW-0150">Chloroplast</keyword>
<sequence length="126" mass="14051">MVRFLGIDLANNKKIKYALTGIYGIGLSRAEEILDSAGLKAADDAGVRTKDLSDEDISNLRKVLEKNYQLEADLFRLTNLNIKRLMENGSIKGRRHRAGLPVRGQRTRTNARTRRGGKKTVAGKNK</sequence>
<keyword evidence="3 7" id="KW-0699">rRNA-binding</keyword>
<evidence type="ECO:0000256" key="6">
    <source>
        <dbReference type="ARBA" id="ARBA00023274"/>
    </source>
</evidence>
<dbReference type="FunFam" id="1.10.8.50:FF:000001">
    <property type="entry name" value="30S ribosomal protein S13"/>
    <property type="match status" value="1"/>
</dbReference>
<reference evidence="11" key="2">
    <citation type="submission" date="2015-11" db="EMBL/GenBank/DDBJ databases">
        <title>The complete chloroplast genome of Wakame (Undaria pinnatifida), an important economic macroalga of the family Alariaceae.</title>
        <authorList>
            <person name="Zhang Y."/>
            <person name="Hsiao C.-D."/>
        </authorList>
    </citation>
    <scope>NUCLEOTIDE SEQUENCE</scope>
</reference>
<dbReference type="PIRSF" id="PIRSF002134">
    <property type="entry name" value="Ribosomal_S13"/>
    <property type="match status" value="1"/>
</dbReference>
<dbReference type="InterPro" id="IPR010979">
    <property type="entry name" value="Ribosomal_uS13-like_H2TH"/>
</dbReference>
<comment type="similarity">
    <text evidence="1 7 8">Belongs to the universal ribosomal protein uS13 family.</text>
</comment>
<evidence type="ECO:0000313" key="11">
    <source>
        <dbReference type="EMBL" id="AMM05488.1"/>
    </source>
</evidence>
<dbReference type="PANTHER" id="PTHR10871:SF1">
    <property type="entry name" value="SMALL RIBOSOMAL SUBUNIT PROTEIN US13M"/>
    <property type="match status" value="1"/>
</dbReference>
<feature type="compositionally biased region" description="Basic residues" evidence="9">
    <location>
        <begin position="105"/>
        <end position="118"/>
    </location>
</feature>
<dbReference type="Gene3D" id="1.10.8.50">
    <property type="match status" value="1"/>
</dbReference>
<feature type="region of interest" description="Disordered" evidence="9">
    <location>
        <begin position="93"/>
        <end position="126"/>
    </location>
</feature>
<name>A0A0R6LUW3_UNDPI</name>
<comment type="subcellular location">
    <subcellularLocation>
        <location evidence="7">Plastid</location>
        <location evidence="7">Chloroplast</location>
    </subcellularLocation>
</comment>
<dbReference type="GO" id="GO:0006412">
    <property type="term" value="P:translation"/>
    <property type="evidence" value="ECO:0007669"/>
    <property type="project" value="UniProtKB-UniRule"/>
</dbReference>
<dbReference type="InterPro" id="IPR019980">
    <property type="entry name" value="Ribosomal_uS13_bac-type"/>
</dbReference>
<organism evidence="10">
    <name type="scientific">Undaria pinnatifida</name>
    <name type="common">Wakame</name>
    <name type="synonym">Alaria pinnatifida</name>
    <dbReference type="NCBI Taxonomy" id="74381"/>
    <lineage>
        <taxon>Eukaryota</taxon>
        <taxon>Sar</taxon>
        <taxon>Stramenopiles</taxon>
        <taxon>Ochrophyta</taxon>
        <taxon>PX clade</taxon>
        <taxon>Phaeophyceae</taxon>
        <taxon>Laminariales</taxon>
        <taxon>Alariaceae</taxon>
        <taxon>Undaria</taxon>
    </lineage>
</organism>
<dbReference type="GO" id="GO:0015935">
    <property type="term" value="C:small ribosomal subunit"/>
    <property type="evidence" value="ECO:0007669"/>
    <property type="project" value="TreeGrafter"/>
</dbReference>
<dbReference type="Gene3D" id="4.10.910.10">
    <property type="entry name" value="30s ribosomal protein s13, domain 2"/>
    <property type="match status" value="1"/>
</dbReference>
<gene>
    <name evidence="7 10" type="primary">rps13</name>
    <name evidence="10" type="ORF">LEIZ126</name>
</gene>
<comment type="function">
    <text evidence="7">Located at the top of the head of the 30S subunit, it contacts several helices of the 16S rRNA.</text>
</comment>
<evidence type="ECO:0000256" key="2">
    <source>
        <dbReference type="ARBA" id="ARBA00011458"/>
    </source>
</evidence>
<dbReference type="InterPro" id="IPR027437">
    <property type="entry name" value="Rbsml_uS13_C"/>
</dbReference>
<proteinExistence type="inferred from homology"/>
<reference evidence="10" key="1">
    <citation type="journal article" date="2015" name="PLoS ONE">
        <title>Complete Plastid Genome Sequence of the Brown Alga Undaria pinnatifida.</title>
        <authorList>
            <person name="Zhang L."/>
            <person name="Wang X."/>
            <person name="Liu T."/>
            <person name="Wang G."/>
            <person name="Chi S."/>
            <person name="Liu C."/>
            <person name="Wang H."/>
        </authorList>
    </citation>
    <scope>NUCLEOTIDE SEQUENCE</scope>
</reference>
<dbReference type="Pfam" id="PF00416">
    <property type="entry name" value="Ribosomal_S13"/>
    <property type="match status" value="1"/>
</dbReference>
<dbReference type="SUPFAM" id="SSF46946">
    <property type="entry name" value="S13-like H2TH domain"/>
    <property type="match status" value="1"/>
</dbReference>
<evidence type="ECO:0000256" key="4">
    <source>
        <dbReference type="ARBA" id="ARBA00022884"/>
    </source>
</evidence>
<dbReference type="InterPro" id="IPR018269">
    <property type="entry name" value="Ribosomal_uS13_CS"/>
</dbReference>
<dbReference type="RefSeq" id="YP_009182589.1">
    <property type="nucleotide sequence ID" value="NC_028503.1"/>
</dbReference>
<dbReference type="InterPro" id="IPR001892">
    <property type="entry name" value="Ribosomal_uS13"/>
</dbReference>
<evidence type="ECO:0000256" key="9">
    <source>
        <dbReference type="SAM" id="MobiDB-lite"/>
    </source>
</evidence>
<keyword evidence="6 7" id="KW-0687">Ribonucleoprotein</keyword>
<dbReference type="HAMAP" id="MF_01315">
    <property type="entry name" value="Ribosomal_uS13"/>
    <property type="match status" value="1"/>
</dbReference>
<protein>
    <recommendedName>
        <fullName evidence="7">Small ribosomal subunit protein uS13c</fullName>
    </recommendedName>
</protein>
<dbReference type="NCBIfam" id="TIGR03631">
    <property type="entry name" value="uS13_bact"/>
    <property type="match status" value="1"/>
</dbReference>
<comment type="subunit">
    <text evidence="2 7">Part of the 30S ribosomal subunit.</text>
</comment>
<dbReference type="GO" id="GO:0019843">
    <property type="term" value="F:rRNA binding"/>
    <property type="evidence" value="ECO:0007669"/>
    <property type="project" value="UniProtKB-UniRule"/>
</dbReference>
<dbReference type="PANTHER" id="PTHR10871">
    <property type="entry name" value="30S RIBOSOMAL PROTEIN S13/40S RIBOSOMAL PROTEIN S18"/>
    <property type="match status" value="1"/>
</dbReference>
<evidence type="ECO:0000256" key="7">
    <source>
        <dbReference type="HAMAP-Rule" id="MF_01315"/>
    </source>
</evidence>
<dbReference type="GO" id="GO:0003735">
    <property type="term" value="F:structural constituent of ribosome"/>
    <property type="evidence" value="ECO:0007669"/>
    <property type="project" value="InterPro"/>
</dbReference>
<dbReference type="PROSITE" id="PS50159">
    <property type="entry name" value="RIBOSOMAL_S13_2"/>
    <property type="match status" value="1"/>
</dbReference>
<evidence type="ECO:0000256" key="8">
    <source>
        <dbReference type="RuleBase" id="RU003830"/>
    </source>
</evidence>
<dbReference type="EMBL" id="KU200463">
    <property type="protein sequence ID" value="AMM05488.1"/>
    <property type="molecule type" value="Genomic_DNA"/>
</dbReference>
<dbReference type="GO" id="GO:0009507">
    <property type="term" value="C:chloroplast"/>
    <property type="evidence" value="ECO:0007669"/>
    <property type="project" value="UniProtKB-SubCell"/>
</dbReference>
<evidence type="ECO:0000256" key="5">
    <source>
        <dbReference type="ARBA" id="ARBA00022980"/>
    </source>
</evidence>
<keyword evidence="4 7" id="KW-0694">RNA-binding</keyword>
<keyword evidence="5 7" id="KW-0689">Ribosomal protein</keyword>
<evidence type="ECO:0000256" key="1">
    <source>
        <dbReference type="ARBA" id="ARBA00008080"/>
    </source>
</evidence>
<accession>A0A0R6LUW3</accession>
<dbReference type="EMBL" id="KP298002">
    <property type="protein sequence ID" value="AKG50014.1"/>
    <property type="molecule type" value="Genomic_DNA"/>
</dbReference>
<evidence type="ECO:0000256" key="3">
    <source>
        <dbReference type="ARBA" id="ARBA00022730"/>
    </source>
</evidence>
<dbReference type="PROSITE" id="PS00646">
    <property type="entry name" value="RIBOSOMAL_S13_1"/>
    <property type="match status" value="1"/>
</dbReference>
<dbReference type="AlphaFoldDB" id="A0A0R6LUW3"/>
<evidence type="ECO:0000313" key="10">
    <source>
        <dbReference type="EMBL" id="AKG50014.1"/>
    </source>
</evidence>
<geneLocation type="chloroplast" evidence="10"/>
<dbReference type="GeneID" id="26381372"/>